<dbReference type="Proteomes" id="UP000195141">
    <property type="component" value="Chromosome"/>
</dbReference>
<reference evidence="1" key="1">
    <citation type="submission" date="2017-05" db="EMBL/GenBank/DDBJ databases">
        <title>The Genome Sequence of Enterococcus sp. 9E7_DIV0242.</title>
        <authorList>
            <consortium name="The Broad Institute Genomics Platform"/>
            <consortium name="The Broad Institute Genomic Center for Infectious Diseases"/>
            <person name="Earl A."/>
            <person name="Manson A."/>
            <person name="Schwartman J."/>
            <person name="Gilmore M."/>
            <person name="Abouelleil A."/>
            <person name="Cao P."/>
            <person name="Chapman S."/>
            <person name="Cusick C."/>
            <person name="Shea T."/>
            <person name="Young S."/>
            <person name="Neafsey D."/>
            <person name="Nusbaum C."/>
            <person name="Birren B."/>
        </authorList>
    </citation>
    <scope>NUCLEOTIDE SEQUENCE [LARGE SCALE GENOMIC DNA]</scope>
    <source>
        <strain evidence="1">9E7_DIV0242</strain>
    </source>
</reference>
<reference evidence="2" key="2">
    <citation type="submission" date="2017-05" db="EMBL/GenBank/DDBJ databases">
        <authorList>
            <consortium name="The Broad Institute Genomics Platform"/>
            <consortium name="The Broad Institute Genomic Center for Infectious Diseases"/>
            <person name="Earl A."/>
            <person name="Manson A."/>
            <person name="Schwartman J."/>
            <person name="Gilmore M."/>
            <person name="Abouelleil A."/>
            <person name="Cao P."/>
            <person name="Chapman S."/>
            <person name="Cusick C."/>
            <person name="Shea T."/>
            <person name="Young S."/>
            <person name="Neafsey D."/>
            <person name="Nusbaum C."/>
            <person name="Birren B."/>
        </authorList>
    </citation>
    <scope>NUCLEOTIDE SEQUENCE</scope>
    <source>
        <strain evidence="2">9E7_DIV0242</strain>
    </source>
</reference>
<reference evidence="2" key="3">
    <citation type="submission" date="2024-03" db="EMBL/GenBank/DDBJ databases">
        <title>The Genome Sequence of Enterococcus sp. DIV0242b.</title>
        <authorList>
            <consortium name="The Broad Institute Genomics Platform"/>
            <consortium name="The Broad Institute Microbial Omics Core"/>
            <consortium name="The Broad Institute Genomic Center for Infectious Diseases"/>
            <person name="Earl A."/>
            <person name="Manson A."/>
            <person name="Gilmore M."/>
            <person name="Schwartman J."/>
            <person name="Shea T."/>
            <person name="Abouelleil A."/>
            <person name="Cao P."/>
            <person name="Chapman S."/>
            <person name="Cusick C."/>
            <person name="Young S."/>
            <person name="Neafsey D."/>
            <person name="Nusbaum C."/>
            <person name="Birren B."/>
        </authorList>
    </citation>
    <scope>NUCLEOTIDE SEQUENCE</scope>
    <source>
        <strain evidence="2">9E7_DIV0242</strain>
    </source>
</reference>
<dbReference type="EMBL" id="CP147247">
    <property type="protein sequence ID" value="WYJ92488.1"/>
    <property type="molecule type" value="Genomic_DNA"/>
</dbReference>
<evidence type="ECO:0000313" key="1">
    <source>
        <dbReference type="EMBL" id="OTP18217.1"/>
    </source>
</evidence>
<dbReference type="EMBL" id="NGMM01000001">
    <property type="protein sequence ID" value="OTP18217.1"/>
    <property type="molecule type" value="Genomic_DNA"/>
</dbReference>
<proteinExistence type="predicted"/>
<dbReference type="AlphaFoldDB" id="A0A242KAX9"/>
<gene>
    <name evidence="1" type="ORF">A5888_000029</name>
    <name evidence="2" type="ORF">A5888_004277</name>
</gene>
<evidence type="ECO:0000313" key="2">
    <source>
        <dbReference type="EMBL" id="WYJ92488.1"/>
    </source>
</evidence>
<organism evidence="1">
    <name type="scientific">Candidatus Enterococcus clewellii</name>
    <dbReference type="NCBI Taxonomy" id="1834193"/>
    <lineage>
        <taxon>Bacteria</taxon>
        <taxon>Bacillati</taxon>
        <taxon>Bacillota</taxon>
        <taxon>Bacilli</taxon>
        <taxon>Lactobacillales</taxon>
        <taxon>Enterococcaceae</taxon>
        <taxon>Enterococcus</taxon>
    </lineage>
</organism>
<evidence type="ECO:0000313" key="3">
    <source>
        <dbReference type="Proteomes" id="UP000195141"/>
    </source>
</evidence>
<sequence length="71" mass="8363">MEIQSITKLFPFENRLRFFSLPEVRLIGKSLRHINGPSYIHSSFLVGVFRSLLQEYRGFTTGDSHYRSVVW</sequence>
<name>A0A242KAX9_9ENTE</name>
<protein>
    <submittedName>
        <fullName evidence="1">Uncharacterized protein</fullName>
    </submittedName>
</protein>
<keyword evidence="3" id="KW-1185">Reference proteome</keyword>
<accession>A0A242KAX9</accession>